<dbReference type="AlphaFoldDB" id="A0AAD8PQJ4"/>
<dbReference type="EMBL" id="JAHLJV010000075">
    <property type="protein sequence ID" value="KAK1574477.1"/>
    <property type="molecule type" value="Genomic_DNA"/>
</dbReference>
<sequence>MAMHASRYDFLGEAPYTSLPWGNGIRRSDLMEIDRERETRREREIDLGKASTHSQRENCRLTAYCYSCLVAPQAAECWICRAPHLDVDSTVVRNQSSSNSQFVEALTASPLSRQMYACVCARAPPHSYKYYVGSMCCRYLWACTGFSIAPSGPCTV</sequence>
<evidence type="ECO:0000313" key="1">
    <source>
        <dbReference type="EMBL" id="KAK1574477.1"/>
    </source>
</evidence>
<evidence type="ECO:0000313" key="2">
    <source>
        <dbReference type="Proteomes" id="UP001230504"/>
    </source>
</evidence>
<gene>
    <name evidence="1" type="ORF">LY79DRAFT_367280</name>
</gene>
<organism evidence="1 2">
    <name type="scientific">Colletotrichum navitas</name>
    <dbReference type="NCBI Taxonomy" id="681940"/>
    <lineage>
        <taxon>Eukaryota</taxon>
        <taxon>Fungi</taxon>
        <taxon>Dikarya</taxon>
        <taxon>Ascomycota</taxon>
        <taxon>Pezizomycotina</taxon>
        <taxon>Sordariomycetes</taxon>
        <taxon>Hypocreomycetidae</taxon>
        <taxon>Glomerellales</taxon>
        <taxon>Glomerellaceae</taxon>
        <taxon>Colletotrichum</taxon>
        <taxon>Colletotrichum graminicola species complex</taxon>
    </lineage>
</organism>
<keyword evidence="2" id="KW-1185">Reference proteome</keyword>
<dbReference type="GeneID" id="85437037"/>
<accession>A0AAD8PQJ4</accession>
<reference evidence="1" key="1">
    <citation type="submission" date="2021-06" db="EMBL/GenBank/DDBJ databases">
        <title>Comparative genomics, transcriptomics and evolutionary studies reveal genomic signatures of adaptation to plant cell wall in hemibiotrophic fungi.</title>
        <authorList>
            <consortium name="DOE Joint Genome Institute"/>
            <person name="Baroncelli R."/>
            <person name="Diaz J.F."/>
            <person name="Benocci T."/>
            <person name="Peng M."/>
            <person name="Battaglia E."/>
            <person name="Haridas S."/>
            <person name="Andreopoulos W."/>
            <person name="Labutti K."/>
            <person name="Pangilinan J."/>
            <person name="Floch G.L."/>
            <person name="Makela M.R."/>
            <person name="Henrissat B."/>
            <person name="Grigoriev I.V."/>
            <person name="Crouch J.A."/>
            <person name="De Vries R.P."/>
            <person name="Sukno S.A."/>
            <person name="Thon M.R."/>
        </authorList>
    </citation>
    <scope>NUCLEOTIDE SEQUENCE</scope>
    <source>
        <strain evidence="1">CBS 125086</strain>
    </source>
</reference>
<comment type="caution">
    <text evidence="1">The sequence shown here is derived from an EMBL/GenBank/DDBJ whole genome shotgun (WGS) entry which is preliminary data.</text>
</comment>
<proteinExistence type="predicted"/>
<name>A0AAD8PQJ4_9PEZI</name>
<dbReference type="RefSeq" id="XP_060409999.1">
    <property type="nucleotide sequence ID" value="XM_060552797.1"/>
</dbReference>
<dbReference type="Proteomes" id="UP001230504">
    <property type="component" value="Unassembled WGS sequence"/>
</dbReference>
<protein>
    <submittedName>
        <fullName evidence="1">Uncharacterized protein</fullName>
    </submittedName>
</protein>